<protein>
    <submittedName>
        <fullName evidence="2">Helicase associated domain-containing protein</fullName>
    </submittedName>
</protein>
<proteinExistence type="predicted"/>
<gene>
    <name evidence="2" type="ORF">Q8A57_00435</name>
</gene>
<dbReference type="Pfam" id="PF03457">
    <property type="entry name" value="HA"/>
    <property type="match status" value="3"/>
</dbReference>
<evidence type="ECO:0000313" key="3">
    <source>
        <dbReference type="Proteomes" id="UP001178354"/>
    </source>
</evidence>
<sequence>MNDVKLKDYDTKLEETNAVPWEEWFAEMAAFREEHNNCLVPHGYKTSNGHSLWHWVEKVRRDYAEGKVSEEQFQRLDKLHFIWDMEDLRWETGFSELQNFHDEHGHCIVPKGYRGKDKKFPLWLWVATQRDYDGVYPRDKFHRLDAINFVWNIREYEWERAFGQLEAYKAENGDCLVPEKYMVDGDLDLGAWVVKQRADLHFNFLSQDKMQRLNDIGFSWAATEGSPLIVMMPNDNTESPKSSL</sequence>
<reference evidence="2" key="2">
    <citation type="submission" date="2023-08" db="EMBL/GenBank/DDBJ databases">
        <authorList>
            <person name="Luo J."/>
        </authorList>
    </citation>
    <scope>NUCLEOTIDE SEQUENCE</scope>
    <source>
        <strain evidence="2">DSM 25064</strain>
    </source>
</reference>
<evidence type="ECO:0000259" key="1">
    <source>
        <dbReference type="Pfam" id="PF03457"/>
    </source>
</evidence>
<keyword evidence="3" id="KW-1185">Reference proteome</keyword>
<evidence type="ECO:0000313" key="2">
    <source>
        <dbReference type="EMBL" id="MDP1519431.1"/>
    </source>
</evidence>
<accession>A0AAW8B0Q5</accession>
<comment type="caution">
    <text evidence="2">The sequence shown here is derived from an EMBL/GenBank/DDBJ whole genome shotgun (WGS) entry which is preliminary data.</text>
</comment>
<reference evidence="2" key="1">
    <citation type="journal article" date="2010" name="Int. J. Syst. Evol. Microbiol.">
        <title>Porticoccus litoralis gen. nov., sp. nov., a gammaproteobacterium isolated from the Yellow Sea.</title>
        <authorList>
            <person name="Oh H.M."/>
            <person name="Kim H."/>
            <person name="Kim K.M."/>
            <person name="Min G.S."/>
            <person name="Cho J.C."/>
        </authorList>
    </citation>
    <scope>NUCLEOTIDE SEQUENCE</scope>
    <source>
        <strain evidence="2">DSM 25064</strain>
    </source>
</reference>
<feature type="domain" description="Helicase-associated" evidence="1">
    <location>
        <begin position="19"/>
        <end position="81"/>
    </location>
</feature>
<dbReference type="AlphaFoldDB" id="A0AAW8B0Q5"/>
<organism evidence="2 3">
    <name type="scientific">Porticoccus litoralis</name>
    <dbReference type="NCBI Taxonomy" id="434086"/>
    <lineage>
        <taxon>Bacteria</taxon>
        <taxon>Pseudomonadati</taxon>
        <taxon>Pseudomonadota</taxon>
        <taxon>Gammaproteobacteria</taxon>
        <taxon>Cellvibrionales</taxon>
        <taxon>Porticoccaceae</taxon>
        <taxon>Porticoccus</taxon>
    </lineage>
</organism>
<dbReference type="PANTHER" id="PTHR33418">
    <property type="entry name" value="HELICASE-ASSOCIATED"/>
    <property type="match status" value="1"/>
</dbReference>
<dbReference type="RefSeq" id="WP_305168947.1">
    <property type="nucleotide sequence ID" value="NZ_JAUUUU010000001.1"/>
</dbReference>
<dbReference type="PANTHER" id="PTHR33418:SF1">
    <property type="entry name" value="HELICASE-ASSOCIATED DOMAIN-CONTAINING PROTEIN"/>
    <property type="match status" value="1"/>
</dbReference>
<dbReference type="Gene3D" id="6.10.140.530">
    <property type="match status" value="3"/>
</dbReference>
<name>A0AAW8B0Q5_9GAMM</name>
<dbReference type="EMBL" id="JAUUUU010000001">
    <property type="protein sequence ID" value="MDP1519431.1"/>
    <property type="molecule type" value="Genomic_DNA"/>
</dbReference>
<dbReference type="Proteomes" id="UP001178354">
    <property type="component" value="Unassembled WGS sequence"/>
</dbReference>
<feature type="domain" description="Helicase-associated" evidence="1">
    <location>
        <begin position="87"/>
        <end position="149"/>
    </location>
</feature>
<feature type="domain" description="Helicase-associated" evidence="1">
    <location>
        <begin position="155"/>
        <end position="218"/>
    </location>
</feature>
<dbReference type="InterPro" id="IPR005114">
    <property type="entry name" value="Helicase_assoc"/>
</dbReference>